<dbReference type="EMBL" id="BOMS01000163">
    <property type="protein sequence ID" value="GIE73066.1"/>
    <property type="molecule type" value="Genomic_DNA"/>
</dbReference>
<reference evidence="1 2" key="1">
    <citation type="submission" date="2021-01" db="EMBL/GenBank/DDBJ databases">
        <title>Whole genome shotgun sequence of Actinoplanes palleronii NBRC 14916.</title>
        <authorList>
            <person name="Komaki H."/>
            <person name="Tamura T."/>
        </authorList>
    </citation>
    <scope>NUCLEOTIDE SEQUENCE [LARGE SCALE GENOMIC DNA]</scope>
    <source>
        <strain evidence="1 2">NBRC 14916</strain>
    </source>
</reference>
<gene>
    <name evidence="1" type="ORF">Apa02nite_091740</name>
</gene>
<keyword evidence="2" id="KW-1185">Reference proteome</keyword>
<organism evidence="1 2">
    <name type="scientific">Actinoplanes palleronii</name>
    <dbReference type="NCBI Taxonomy" id="113570"/>
    <lineage>
        <taxon>Bacteria</taxon>
        <taxon>Bacillati</taxon>
        <taxon>Actinomycetota</taxon>
        <taxon>Actinomycetes</taxon>
        <taxon>Micromonosporales</taxon>
        <taxon>Micromonosporaceae</taxon>
        <taxon>Actinoplanes</taxon>
    </lineage>
</organism>
<evidence type="ECO:0000313" key="2">
    <source>
        <dbReference type="Proteomes" id="UP000624709"/>
    </source>
</evidence>
<name>A0ABQ4BQX7_9ACTN</name>
<evidence type="ECO:0000313" key="1">
    <source>
        <dbReference type="EMBL" id="GIE73066.1"/>
    </source>
</evidence>
<dbReference type="Proteomes" id="UP000624709">
    <property type="component" value="Unassembled WGS sequence"/>
</dbReference>
<dbReference type="RefSeq" id="WP_157441881.1">
    <property type="nucleotide sequence ID" value="NZ_BAAATY010000057.1"/>
</dbReference>
<proteinExistence type="predicted"/>
<accession>A0ABQ4BQX7</accession>
<sequence length="55" mass="5827">MTEMTYGSIAEAIADMMSDHGFAFVENDKLPALAVTLRGFLEAAGLPINPPQADS</sequence>
<comment type="caution">
    <text evidence="1">The sequence shown here is derived from an EMBL/GenBank/DDBJ whole genome shotgun (WGS) entry which is preliminary data.</text>
</comment>
<protein>
    <submittedName>
        <fullName evidence="1">Uncharacterized protein</fullName>
    </submittedName>
</protein>